<accession>A0A422PDW7</accession>
<dbReference type="RefSeq" id="XP_029227630.1">
    <property type="nucleotide sequence ID" value="XM_029372253.1"/>
</dbReference>
<sequence>ARRMSDLSGTQPGTTPSPGEIAGERPAGDVSMEFGGLLPGLLLPEVRQRDSVNLEEDDDYSSDSSAGGPSQQRPQQQSPQQQSPQQQSPQAQHEVRPVSRRRRPPRPGPNTEERDISMSRRTVVYPEVYRYCNKPSQKSVWNQARGFYPFGYLHMDVEGMASLNLEDLVKYSSADVLSRAWPLLPANAKNLTFAPFSPLPEIPDILNVRHPDTDQVARFMRLTAVEITRRNTIPTLVFLRSLLVQAAVNLRAKKTEEASLAVNSYSEDLLRPNWEDESSETGEELVADSSTADGEGWNPNDVEIPSNDANHVDSLDWAVAVLSDSLQPKVHLRVLRLLHRVVDRCGLNSSSVSLQSWGLQQLTRMLLLQAEKETAPERGSSNRQDDAWLRSAIALLFKLFLASKKLDTLLSLLRWVYRHPATAEELPLHGIQPWITSIQAFVRPRMRLSFPFSRAKSYIPLAHSLGLDFSRSILGVCVVLHNDEPHGILLTRNGIYKMPLKPPYNVLVRNEDIHLKDCHGVFLEKDKVAVQSERAGVVTFYDVETLQVRHVLDVCGARANEEFQVYYGMGKFVSPHFFHDARAPLFAGFDASMKITGTVEPSVIYIAPTIQSVTVQFFLYVQPTSQSTSLELISLSLSGRNWLSVRIDVDGGNSCVCIVFDHCGGVVTEIQEAMQEGWALWSATLISSNEVAGWNVSKDGVLLESSGSEDVMFQPAAPAAASIRFLEGSFSGFISGFQIWHRSESISELVSSDAESLSRASETSLLCSFKMNEGAGCCLRSANGTHVWRGTAPSWCAPRKSARGRAVEESEVIPYLPAPDYYVVTNECEMAIVENGFCTWVDAAGRILEQRFLNVRPSELYYLCTYTSRMYSIVSDKSGLCSLQWVQTPSFPTSYIHALPSMKSGGVMCEKIHILAKERRPPTPLLLSKYLLHHISTALLNDMGGGVDKHHTAQLFHCSEVSLQTVSRLLDICEELIAGIASLDVENDFHFLLLSVCGRLLTRQIRWMGRGCPPRLVSTVVGMYERLYEHQCGPESFLAEVQRVFVKLHRVFLVECVSHDYQLRRMMEARRLKDVKDLLVPEYLPSLVASVIEKDLNKPLMEFLNRLNEECLAESECLLNGQNASFRPSTATLATLLGILSQKKNSQWQLTSIALLNSLCKGILRIFSRLFPPTLPGKKWAAEELDKLKQTSIGTVVFPIAHFLTDLDIDTSVAVKVLYLLNGTREALAAYIPSSSPQSVRHCFTETHRVFAPAATTHSTAFDLRHARHIEVAYEEPHLEALPQVQVSVVTNDFKRVSETLDADRVVFESGGKLEITSIPTGKNKDATLTVTAQVELQTQSTDWIREMCFALSQAILRITHQLLLTDLPDTILLSRESLFRGGLSPEVLKQHCAGSDVAERLLDTSDQAELLQLCEGTGELLSEWQIMYGKRRIPYQERLEPLLRSFCASHVWHSHRPRSVPLAKSLEDALDFIRKKAFLILEALQQGGMDAMLQRSQFLLKMVNPRARLEAIIAEYQQTEEPITSESRSVSRRLMPNFRSVTSVASRSRDCTGSRSVSLKKWFGAGASDLSNLQYDTAGSLLRPRDALLGVAPINEWMQSSPENTSSQILNFLLRGHNGMSNEQLVQALVKKAQQAMIHTAAYKLQEELCAAHQSDEGMTSAIVSLHLLYRELAHLQHHGGKNGDPEGGTGGGASANPAGSSRPDSMEHHYIDYMIGCGFDRELELQHASCSFLHSVIQQNLLHLPESGACSKPKGGVEPISLCAMLCHPWDNVDMSIIRPANVFRVLKKYMFLGLDDSSVTALETSAENDIWLDFLKECGIFSLLCRAVVIPNSLQSVERVSIVEGDTIGVQVEDMDVCCLARNTWRALKIETYLKRTPNEIDSFPGLSSGCLVTEMPHALYFEVQLEIIFKEGLLVSIGITSSPFATTMPVAKENAVVFSSDGTVSYGRSTLQFSTSWLAGDVIGCGVMAPFNSVFFTRNGEFLGIATECSFQTMRPLVAAQASASLVKLVVNFGSYSPFRFDLATLHGSCRARLNTNPMLADSAFVTAHYLVTLCYKNLLHHEQNESTINEDSVCALLEEAAIFLREVVVELVRRLRAISAMNTTSPTAGSRCVRDGNLLLARLFVTVNVVIDCFRFNAVTSTTHLEVLRLCSFTLIDAHDRWAKVRAARCLRNAARTLRQDYFGEAVQALRRFMTQEAIVNSLVDLARTKLFLEHETPAFVPRWLGGATTVMGKGAFYGASPMPSRGRHMIGFRIRRRQQEGRGVGAPLGGCYYVGLTHGQPPVSNMTSLISRDDVYVLQDTDDQDQVPQLLLRRHCIPRNSQRRIYGNDEIVWLELNADAGEITYYRDKMIPIGLAFANISCVDNLYPFVFHFNEDAVCELIQATVPIEDSRELFLSGLRRSVAIHTLQQLHVVPYFGDAVSQWIHRFLSRAHQDLDNCLLALAVLGGEKSCEFCLHETHGAVVVDSIFDLASKAIVHLEADGDMRVFATELSELKSSFVKPLLFSLSEPDSLRCCGWLFAELSRSLFEASAIAPLMRCEEEKRGAIETHYRELALETMNLVFLRGLNLLQENMSATAAAAASTDMPLSLLQSTSRSFMMVNGFQPASRTPVTIDQRLSTNSLYTPNPSIAVTSGSGYSVVRGNVLFENAFTFAVSITTKSSSDIMLYVGVSSETELFTDPKKVVHCKKTWALCSHDAEESNSVNCAVEPGMIFSSGHILFGSGDLIIVQVDRREGTASFSRIRSGKCVDFGVLFERIPLAEKLRPFVLAGADTVVVFSFLNSRVFPARSIFPLGAIAAWESRPSWVHCSACEAGLSKFWYESEGGIYLCQQCFNSWQFPKVMFHLFQVENPLPDYMVSRHCPKELICGDVVEFVESNVLTWAGDKGVNIKVEGAACLATNDSAFATLGPLNSFSNQRVDISLGHVAGVEGFPFGGLQPFSVQWRVGNILKSSCRVESDMLLVSSTVIPHGTRVVLELTFAAGEGARSFNTAGLFMGVTKLARDCRLINTAELDRCIAEHSVWGIWCDTKTKVSSSITLYLLVDTSRVAVLVSSSLLGLQLHPVVVSCTGLAEEETSLRVVVYSRDACVVTARSGFLSANNSVVEASLSPVAVGFLREGAIGPATDVMRSSCFIFDSVAHTLAHSAASWQLSPLATEEGSGILFAIGDTLTITREEKVVAVYRNGLLLATRKLTEHDNSKNEQLLIYFSTRGTFATLVPPLYGKSHLGRVVRTYGDDVGIVECLCPCPGKRRYAVRAKDVRFCALAADSARLKLDSRVAFKAGSLSVPRRGTVMSIENNSVNVRDEEEKRIWFSLQLSSLYIVDNEGPHQVLQGLYALPTLPTSTVTRVFEVGKTKYRPQRNGSYNGIMFDLLAHDTIVLTGLSVMTHTTGRNRVEVFFKKGSHHMHERDATAWTKVFSNFVEMHSERQFAVKFSGIHVEANTTFALYINATHNCGVGHYTKEDGCSGTISSKMDSDGILTVFVGRTSESSSPFLETVPTPRGFCGSIMYMQNKDTRPPLIERVPTYLETLQNKNEGYDDVLFLQSLPVSTRVVANVEFVMEVFEAPILVRKVVFPILTGAGVRQARGPTQLFLSLFYSPLEELAVAEDTERKWVWVYNAMLPLRNDMCELCMDGLALLLKRGRYLVTATCSKIEGALEGRKSARLSCFLASCDASYTVKNNFYAAQGFVGDIVATITSNVIKCNEVCSIFTGGRLNQNNSASYNGIMFDIRSRRDILLEEVFCVAQTTTDNVNVKVFWKEGSLEGAEKIASQWQEAVSKDLHLSDKQFFSPGPLNLHLRAGQVYAVYINTTSSCGVRFYNSSDGHLGDVGDEFEDDGMLTIFVGKKSESPLPFAEIPAEPRALRGRIIYRTFIQKASLARNHAVFPALRGLVVTRILAALIAYVGGSSAASTLFEDKNVIDVLAKLATANTTAFCDAEAAGNLLSSTMRGNLADELRDGTVTLPLFTQDTARFSSFGKGDLALVASGTEADLSGQLVRLAGDPSDNWHVLARCEATLNQHRTLPVDHLLPIIICPDCNQPFATQEVCQKTGKRHMPLLREEEQLMSVFARYLVQRGHLSAEASAACAKSLVLDPMSRRCRMNLQIPATQMGGGVAVACDGWAVEYTISPDLLLGGKEDIKSLGFVCPFTYHEVMGAFVSVSFTRVADAWEIIFLSDLPFRLGVDAAVKLFALSLEVILRDGTRQDLLSASQVYYAVKGGPIHQELPTLASSLHYSCISGDGCIHFYLSVKEVKFPTSSPLALASVQRWTWESGRDTAQLQPGKNCVLQGPFDFANWPAGRPRFWQFSVASDTNEKVFFLEVHVLVPKPFTTVFLDKIRNHTIRCSFSLSRNEVLNLALTVDGDFLIYDEDDNIRCHVAAEDLQLDSPRGLSPRIAVVNVGSDAVTVHLHAPIVVKRARPVNCFSDDATDPGFYVPKWVSYEPLNVNISRNGLTARCCNEGGQAVIGSPLPMTGLSAFVIQMDRSDRARGDSLGSGHFAGIVVSTFHQLTPHFGAMCKEVDSVWAVQDVYDADSLPTQEPIPPLGNSSNQMFLVGTNLHFLLDRENGTLSLARDNESPRVIFRNIPSNLPVSPFVRLDHAAASATIAAFSCTAWGSGGILTSPSMILSSQPITPTILRRLPYHVVFSMFSVFRHVVGILPSRQVSLLEEAWSDRFNCSRFAYRLTRAVQVLVEVGAFSRRMARAAEEAAERFCLTEEIQRVIQGLSASEQRAVVVHSPGGGEATVVMPLPDRYEVIGHAKDDSMVHLLYFAEDGPSERTLHLLRFDDSEVLIHPCNLVTRHACVMHQEEIIQPLAASSSWCGIITSGWYDCTLNSLPVDTLQEYQQRVIAMSLLSALEHWHLHNLPHGHVSPKNVYLRIVGESVVACTLWNVHVLLCQDPSASPGLRIHGRRNMESDRWSCAHILTRLSCLLKAGSKFSNVVKLLRNQNLNFSEVLDQAGVFAEELKRSVEGQVLCLRTGDHLGAGAGSYNGIMFDVVAKHVKVRVTKLSFVPDTTVLARVTLFVHDGTFMGVESERTEWRLVLDQEIKLIDKRETELTDFDPIPIPAGERVAFFLHTTSGNGVLFYSETDGVRANMAAVEEENDHIGITVGKKSENVVPFMGIQNQKRLLRGSITYVLPSHAGGYRSRLMTGSCESPTLLQEEQDRHPFGTPVIVTVSRPALVLDVDGDEYLVFTGENCEWLHKHLLRRASFTESSELVSLDVALRQILCKRRIPPWAMPHQYSCNQPIVFHERTQSAADSEAFRSTVAWWVSDPITASCFVSVWQAVALTEASLRLMTSSEVTSLPSAAATESLLNHGQAFLHIDEWARSVRSSDNTPNVVRRLTRSLAEEHLYLVFGPTRPGAANAPLAAFLTRRTDDITVHPATATTALVSVRAGARFQKYFLFNGALLGCSAEEGKTAVFSKAASVTSQRGIRVTQLPLLDPPRQTSEDGTTTTPAAMTEQRQPFAHFFMEVESWENWSSQCVTLHTQSASLEVFNRCVRQTAHGGPYNCTVTKPIFGGERIHEIELRIVSSSRHSVQLTFQHSLTNWSLPIPLPLFAQYEDCYLASASSSGGVQCVHLFLRVFPQAKRAFASVNGGMIYEVIPDADCPSEFQLAISLSGLAASVQVLHWRVFEKVAPIISRDVLETIWSRLGVGCISPNVSHFVGVLTRHSRATVNSIASRKADMGIVSQIEATMVSYARQLFATVILRFKASSLSKQLQVLLPFTPLRGDLVALEALVATEMRRSSFFLLASACACLATPTVAQKVEKVETSVNLIFVSLTNETVLPFLSTAFGPTLTLLLLRTATVYTRSIRHMALRGVLQLLKTDPCALPPHGVLSASFDPLLRMMNGLCWKGRTSSVVVQLGISLICELIRRYRLERPTLTPPGKKSAVPYAVAISTKIALDSITSNPPVPLPYAFTEDTNEAHRIEYELRAGTTSNEGVRSCYGVFSETFRPTFGAKRFEVVLNSARKGNVVVGWEMEAGLPGSRAFKPAQTEEASRRTQLPSCGYSVDPSGKVYVCLSRKRESQPLKARAKVGDVLIVKCLYHEQAVIITLRRGVRNESVTRFETYPNETLALPVFFADREEDATFNGEHLADVSTGMDVAQLYNRLQEFPGRLDTGVIPQSYDFYAELALFCQTVVSSEKLSASLQNDAVVTVHAHDLAGFPYLSEFLGVGAFSNDIPLDSLVPYVKRLQIFDVLTSVFSVVVDLRRRTELFELWRKLKFLCSAESSEKIQNETMRPFRNRSGHKASVIVHTMQASPLMRLGPYPTLMRSIFGQLFVQLQKSPISTFYASPMFTVKLAGFGSTDAGGPYRDILSQLATEIMTTHPNGAFQLNPLFAQCGRGGQSAVMPNVSMALNSQSSLMFEFFGKLLASCFLTKDLLAVKFPPLFWKRLLAEETTCQDLIAIDLDIMRQLTPEQLMDLTAEELEDRFPGILESWSLFVAENAQLGLGAELPPSTLCSARALGEHISSLELHKYDTAVSYIQRGFDEVVPLYTLNAFRWQQVELMICGTPKLSYDALLGVCQVTLPPTDAQMFLDVLASMTDEDRMLLLRFTTGQTRLPLREAIKVQRSGTHDSLPTSSTCFFTLRLPSYTSYDAMREKLLYAIRQCKAIDTDGQAREHIILDN</sequence>
<feature type="domain" description="B30.2/SPRY" evidence="4">
    <location>
        <begin position="2584"/>
        <end position="2792"/>
    </location>
</feature>
<keyword evidence="6" id="KW-0808">Transferase</keyword>
<dbReference type="InterPro" id="IPR042469">
    <property type="entry name" value="HECTD3"/>
</dbReference>
<evidence type="ECO:0000256" key="1">
    <source>
        <dbReference type="ARBA" id="ARBA00022786"/>
    </source>
</evidence>
<evidence type="ECO:0000259" key="4">
    <source>
        <dbReference type="PROSITE" id="PS50188"/>
    </source>
</evidence>
<dbReference type="InterPro" id="IPR003877">
    <property type="entry name" value="SPRY_dom"/>
</dbReference>
<dbReference type="EMBL" id="MKKU01000311">
    <property type="protein sequence ID" value="RNF15904.1"/>
    <property type="molecule type" value="Genomic_DNA"/>
</dbReference>
<protein>
    <submittedName>
        <fullName evidence="6">Transferase</fullName>
        <ecNumber evidence="6">2.7.-.-</ecNumber>
    </submittedName>
</protein>
<dbReference type="InterPro" id="IPR035983">
    <property type="entry name" value="Hect_E3_ubiquitin_ligase"/>
</dbReference>
<evidence type="ECO:0000313" key="7">
    <source>
        <dbReference type="Proteomes" id="UP000284403"/>
    </source>
</evidence>
<dbReference type="GO" id="GO:0005737">
    <property type="term" value="C:cytoplasm"/>
    <property type="evidence" value="ECO:0007669"/>
    <property type="project" value="TreeGrafter"/>
</dbReference>
<dbReference type="InterPro" id="IPR000569">
    <property type="entry name" value="HECT_dom"/>
</dbReference>
<dbReference type="OrthoDB" id="244640at2759"/>
<reference evidence="6 7" key="1">
    <citation type="journal article" date="2018" name="BMC Genomics">
        <title>Genomic comparison of Trypanosoma conorhini and Trypanosoma rangeli to Trypanosoma cruzi strains of high and low virulence.</title>
        <authorList>
            <person name="Bradwell K.R."/>
            <person name="Koparde V.N."/>
            <person name="Matveyev A.V."/>
            <person name="Serrano M.G."/>
            <person name="Alves J.M."/>
            <person name="Parikh H."/>
            <person name="Huang B."/>
            <person name="Lee V."/>
            <person name="Espinosa-Alvarez O."/>
            <person name="Ortiz P.A."/>
            <person name="Costa-Martins A.G."/>
            <person name="Teixeira M.M."/>
            <person name="Buck G.A."/>
        </authorList>
    </citation>
    <scope>NUCLEOTIDE SEQUENCE [LARGE SCALE GENOMIC DNA]</scope>
    <source>
        <strain evidence="6 7">025E</strain>
    </source>
</reference>
<dbReference type="Gene3D" id="3.30.2410.10">
    <property type="entry name" value="Hect, E3 ligase catalytic domain"/>
    <property type="match status" value="1"/>
</dbReference>
<name>A0A422PDW7_9TRYP</name>
<evidence type="ECO:0000256" key="3">
    <source>
        <dbReference type="SAM" id="MobiDB-lite"/>
    </source>
</evidence>
<feature type="compositionally biased region" description="Low complexity" evidence="3">
    <location>
        <begin position="1696"/>
        <end position="1705"/>
    </location>
</feature>
<proteinExistence type="predicted"/>
<feature type="compositionally biased region" description="Low complexity" evidence="3">
    <location>
        <begin position="62"/>
        <end position="92"/>
    </location>
</feature>
<organism evidence="6 7">
    <name type="scientific">Trypanosoma conorhini</name>
    <dbReference type="NCBI Taxonomy" id="83891"/>
    <lineage>
        <taxon>Eukaryota</taxon>
        <taxon>Discoba</taxon>
        <taxon>Euglenozoa</taxon>
        <taxon>Kinetoplastea</taxon>
        <taxon>Metakinetoplastina</taxon>
        <taxon>Trypanosomatida</taxon>
        <taxon>Trypanosomatidae</taxon>
        <taxon>Trypanosoma</taxon>
    </lineage>
</organism>
<dbReference type="InterPro" id="IPR043136">
    <property type="entry name" value="B30.2/SPRY_sf"/>
</dbReference>
<dbReference type="InterPro" id="IPR001870">
    <property type="entry name" value="B30.2/SPRY"/>
</dbReference>
<feature type="region of interest" description="Disordered" evidence="3">
    <location>
        <begin position="1"/>
        <end position="36"/>
    </location>
</feature>
<dbReference type="Pfam" id="PF00622">
    <property type="entry name" value="SPRY"/>
    <property type="match status" value="1"/>
</dbReference>
<dbReference type="PROSITE" id="PS50188">
    <property type="entry name" value="B302_SPRY"/>
    <property type="match status" value="2"/>
</dbReference>
<dbReference type="InterPro" id="IPR044736">
    <property type="entry name" value="Gid1/RanBPM/SPLA_SPRY"/>
</dbReference>
<keyword evidence="7" id="KW-1185">Reference proteome</keyword>
<feature type="active site" description="Glycyl thioester intermediate" evidence="2">
    <location>
        <position position="6601"/>
    </location>
</feature>
<dbReference type="SUPFAM" id="SSF49899">
    <property type="entry name" value="Concanavalin A-like lectins/glucanases"/>
    <property type="match status" value="1"/>
</dbReference>
<feature type="compositionally biased region" description="Acidic residues" evidence="3">
    <location>
        <begin position="275"/>
        <end position="286"/>
    </location>
</feature>
<dbReference type="Gene3D" id="3.30.2160.10">
    <property type="entry name" value="Hect, E3 ligase catalytic domain"/>
    <property type="match status" value="1"/>
</dbReference>
<feature type="non-terminal residue" evidence="6">
    <location>
        <position position="1"/>
    </location>
</feature>
<dbReference type="SUPFAM" id="SSF56204">
    <property type="entry name" value="Hect, E3 ligase catalytic domain"/>
    <property type="match status" value="1"/>
</dbReference>
<dbReference type="PANTHER" id="PTHR46654">
    <property type="entry name" value="E3 UBIQUITIN-PROTEIN LIGASE HECTD3"/>
    <property type="match status" value="1"/>
</dbReference>
<feature type="domain" description="HECT" evidence="5">
    <location>
        <begin position="6283"/>
        <end position="6633"/>
    </location>
</feature>
<dbReference type="PANTHER" id="PTHR46654:SF1">
    <property type="entry name" value="E3 UBIQUITIN-PROTEIN LIGASE HECTD3"/>
    <property type="match status" value="1"/>
</dbReference>
<evidence type="ECO:0000313" key="6">
    <source>
        <dbReference type="EMBL" id="RNF15904.1"/>
    </source>
</evidence>
<dbReference type="Pfam" id="PF00632">
    <property type="entry name" value="HECT"/>
    <property type="match status" value="1"/>
</dbReference>
<evidence type="ECO:0000256" key="2">
    <source>
        <dbReference type="PROSITE-ProRule" id="PRU00104"/>
    </source>
</evidence>
<feature type="compositionally biased region" description="Polar residues" evidence="3">
    <location>
        <begin position="7"/>
        <end position="17"/>
    </location>
</feature>
<evidence type="ECO:0000259" key="5">
    <source>
        <dbReference type="PROSITE" id="PS50237"/>
    </source>
</evidence>
<dbReference type="InterPro" id="IPR013320">
    <property type="entry name" value="ConA-like_dom_sf"/>
</dbReference>
<keyword evidence="1 2" id="KW-0833">Ubl conjugation pathway</keyword>
<comment type="caution">
    <text evidence="6">The sequence shown here is derived from an EMBL/GenBank/DDBJ whole genome shotgun (WGS) entry which is preliminary data.</text>
</comment>
<dbReference type="GeneID" id="40318965"/>
<dbReference type="PROSITE" id="PS50237">
    <property type="entry name" value="HECT"/>
    <property type="match status" value="1"/>
</dbReference>
<feature type="region of interest" description="Disordered" evidence="3">
    <location>
        <begin position="1679"/>
        <end position="1705"/>
    </location>
</feature>
<dbReference type="GO" id="GO:0004842">
    <property type="term" value="F:ubiquitin-protein transferase activity"/>
    <property type="evidence" value="ECO:0007669"/>
    <property type="project" value="InterPro"/>
</dbReference>
<feature type="region of interest" description="Disordered" evidence="3">
    <location>
        <begin position="273"/>
        <end position="298"/>
    </location>
</feature>
<dbReference type="Gene3D" id="3.90.1750.10">
    <property type="entry name" value="Hect, E3 ligase catalytic domains"/>
    <property type="match status" value="1"/>
</dbReference>
<feature type="domain" description="B30.2/SPRY" evidence="4">
    <location>
        <begin position="1822"/>
        <end position="2022"/>
    </location>
</feature>
<dbReference type="SUPFAM" id="SSF56112">
    <property type="entry name" value="Protein kinase-like (PK-like)"/>
    <property type="match status" value="1"/>
</dbReference>
<gene>
    <name evidence="6" type="ORF">Tco025E_05354</name>
</gene>
<dbReference type="CDD" id="cd12885">
    <property type="entry name" value="SPRY_RanBP_like"/>
    <property type="match status" value="1"/>
</dbReference>
<dbReference type="EC" id="2.7.-.-" evidence="6"/>
<dbReference type="SMART" id="SM00449">
    <property type="entry name" value="SPRY"/>
    <property type="match status" value="1"/>
</dbReference>
<dbReference type="Gene3D" id="2.60.120.920">
    <property type="match status" value="2"/>
</dbReference>
<feature type="region of interest" description="Disordered" evidence="3">
    <location>
        <begin position="48"/>
        <end position="119"/>
    </location>
</feature>
<dbReference type="InterPro" id="IPR011009">
    <property type="entry name" value="Kinase-like_dom_sf"/>
</dbReference>
<dbReference type="SMART" id="SM00119">
    <property type="entry name" value="HECTc"/>
    <property type="match status" value="1"/>
</dbReference>
<dbReference type="Proteomes" id="UP000284403">
    <property type="component" value="Unassembled WGS sequence"/>
</dbReference>